<dbReference type="AlphaFoldDB" id="A0A834X9L4"/>
<comment type="caution">
    <text evidence="2">The sequence shown here is derived from an EMBL/GenBank/DDBJ whole genome shotgun (WGS) entry which is preliminary data.</text>
</comment>
<evidence type="ECO:0000313" key="2">
    <source>
        <dbReference type="EMBL" id="KAF7840019.1"/>
    </source>
</evidence>
<organism evidence="2 3">
    <name type="scientific">Senna tora</name>
    <dbReference type="NCBI Taxonomy" id="362788"/>
    <lineage>
        <taxon>Eukaryota</taxon>
        <taxon>Viridiplantae</taxon>
        <taxon>Streptophyta</taxon>
        <taxon>Embryophyta</taxon>
        <taxon>Tracheophyta</taxon>
        <taxon>Spermatophyta</taxon>
        <taxon>Magnoliopsida</taxon>
        <taxon>eudicotyledons</taxon>
        <taxon>Gunneridae</taxon>
        <taxon>Pentapetalae</taxon>
        <taxon>rosids</taxon>
        <taxon>fabids</taxon>
        <taxon>Fabales</taxon>
        <taxon>Fabaceae</taxon>
        <taxon>Caesalpinioideae</taxon>
        <taxon>Cassia clade</taxon>
        <taxon>Senna</taxon>
    </lineage>
</organism>
<name>A0A834X9L4_9FABA</name>
<feature type="compositionally biased region" description="Basic and acidic residues" evidence="1">
    <location>
        <begin position="354"/>
        <end position="371"/>
    </location>
</feature>
<feature type="compositionally biased region" description="Basic and acidic residues" evidence="1">
    <location>
        <begin position="287"/>
        <end position="311"/>
    </location>
</feature>
<reference evidence="2" key="1">
    <citation type="submission" date="2020-09" db="EMBL/GenBank/DDBJ databases">
        <title>Genome-Enabled Discovery of Anthraquinone Biosynthesis in Senna tora.</title>
        <authorList>
            <person name="Kang S.-H."/>
            <person name="Pandey R.P."/>
            <person name="Lee C.-M."/>
            <person name="Sim J.-S."/>
            <person name="Jeong J.-T."/>
            <person name="Choi B.-S."/>
            <person name="Jung M."/>
            <person name="Ginzburg D."/>
            <person name="Zhao K."/>
            <person name="Won S.Y."/>
            <person name="Oh T.-J."/>
            <person name="Yu Y."/>
            <person name="Kim N.-H."/>
            <person name="Lee O.R."/>
            <person name="Lee T.-H."/>
            <person name="Bashyal P."/>
            <person name="Kim T.-S."/>
            <person name="Lee W.-H."/>
            <person name="Kawkins C."/>
            <person name="Kim C.-K."/>
            <person name="Kim J.S."/>
            <person name="Ahn B.O."/>
            <person name="Rhee S.Y."/>
            <person name="Sohng J.K."/>
        </authorList>
    </citation>
    <scope>NUCLEOTIDE SEQUENCE</scope>
    <source>
        <tissue evidence="2">Leaf</tissue>
    </source>
</reference>
<keyword evidence="3" id="KW-1185">Reference proteome</keyword>
<feature type="region of interest" description="Disordered" evidence="1">
    <location>
        <begin position="1"/>
        <end position="51"/>
    </location>
</feature>
<protein>
    <submittedName>
        <fullName evidence="2">Uncharacterized protein</fullName>
    </submittedName>
</protein>
<feature type="compositionally biased region" description="Basic and acidic residues" evidence="1">
    <location>
        <begin position="25"/>
        <end position="34"/>
    </location>
</feature>
<feature type="compositionally biased region" description="Basic and acidic residues" evidence="1">
    <location>
        <begin position="319"/>
        <end position="332"/>
    </location>
</feature>
<dbReference type="Proteomes" id="UP000634136">
    <property type="component" value="Unassembled WGS sequence"/>
</dbReference>
<accession>A0A834X9L4</accession>
<feature type="compositionally biased region" description="Polar residues" evidence="1">
    <location>
        <begin position="377"/>
        <end position="386"/>
    </location>
</feature>
<gene>
    <name evidence="2" type="ORF">G2W53_008501</name>
</gene>
<dbReference type="EMBL" id="JAAIUW010000003">
    <property type="protein sequence ID" value="KAF7840019.1"/>
    <property type="molecule type" value="Genomic_DNA"/>
</dbReference>
<evidence type="ECO:0000313" key="3">
    <source>
        <dbReference type="Proteomes" id="UP000634136"/>
    </source>
</evidence>
<proteinExistence type="predicted"/>
<feature type="compositionally biased region" description="Low complexity" evidence="1">
    <location>
        <begin position="335"/>
        <end position="346"/>
    </location>
</feature>
<feature type="region of interest" description="Disordered" evidence="1">
    <location>
        <begin position="255"/>
        <end position="406"/>
    </location>
</feature>
<sequence length="406" mass="44568">MLEELREINGSGRVLDPLEPVDQLGHPERDRHEAQVLPGAHPPTRPERREPQIRTPHVHVGSPFALHEPLGPELQRGIPYPRVVRDGPHVHHRRRVGGNHHPVAEVDVRRGQPGPREEWARGVYPQRLLHHRFNHIVFLKLIFTIERKQNIDEIVVIREVSGFGGSVFLNDGCNEFPHARDEFRAALVYTMRVINFTEPGDIIGPVKRTQELETFSNHIPELVQLVALHRRLIPLAEDATHDVVKSRGLELASGFVRYNPPGGEQVGRGDSPEETPVGAVGSEADGSAEHEALSRLFERAVGEMRGGEDLTRGGGVGGDDERGGEAESESHEVVSGGTSPSQGSQGAVSQAAGEGEKSNEEEGEKDGKEESVGVLRKSSSIMSVITNKDLGSKKSWECENPPVRGL</sequence>
<evidence type="ECO:0000256" key="1">
    <source>
        <dbReference type="SAM" id="MobiDB-lite"/>
    </source>
</evidence>